<reference evidence="1" key="2">
    <citation type="journal article" date="2020" name="Nat. Commun.">
        <title>Large-scale genome sequencing of mycorrhizal fungi provides insights into the early evolution of symbiotic traits.</title>
        <authorList>
            <person name="Miyauchi S."/>
            <person name="Kiss E."/>
            <person name="Kuo A."/>
            <person name="Drula E."/>
            <person name="Kohler A."/>
            <person name="Sanchez-Garcia M."/>
            <person name="Morin E."/>
            <person name="Andreopoulos B."/>
            <person name="Barry K.W."/>
            <person name="Bonito G."/>
            <person name="Buee M."/>
            <person name="Carver A."/>
            <person name="Chen C."/>
            <person name="Cichocki N."/>
            <person name="Clum A."/>
            <person name="Culley D."/>
            <person name="Crous P.W."/>
            <person name="Fauchery L."/>
            <person name="Girlanda M."/>
            <person name="Hayes R.D."/>
            <person name="Keri Z."/>
            <person name="LaButti K."/>
            <person name="Lipzen A."/>
            <person name="Lombard V."/>
            <person name="Magnuson J."/>
            <person name="Maillard F."/>
            <person name="Murat C."/>
            <person name="Nolan M."/>
            <person name="Ohm R.A."/>
            <person name="Pangilinan J."/>
            <person name="Pereira M.F."/>
            <person name="Perotto S."/>
            <person name="Peter M."/>
            <person name="Pfister S."/>
            <person name="Riley R."/>
            <person name="Sitrit Y."/>
            <person name="Stielow J.B."/>
            <person name="Szollosi G."/>
            <person name="Zifcakova L."/>
            <person name="Stursova M."/>
            <person name="Spatafora J.W."/>
            <person name="Tedersoo L."/>
            <person name="Vaario L.M."/>
            <person name="Yamada A."/>
            <person name="Yan M."/>
            <person name="Wang P."/>
            <person name="Xu J."/>
            <person name="Bruns T."/>
            <person name="Baldrian P."/>
            <person name="Vilgalys R."/>
            <person name="Dunand C."/>
            <person name="Henrissat B."/>
            <person name="Grigoriev I.V."/>
            <person name="Hibbett D."/>
            <person name="Nagy L.G."/>
            <person name="Martin F.M."/>
        </authorList>
    </citation>
    <scope>NUCLEOTIDE SEQUENCE</scope>
    <source>
        <strain evidence="1">P2</strain>
    </source>
</reference>
<gene>
    <name evidence="1" type="ORF">BDM02DRAFT_3207972</name>
</gene>
<evidence type="ECO:0000313" key="1">
    <source>
        <dbReference type="EMBL" id="KAF9651422.1"/>
    </source>
</evidence>
<dbReference type="EMBL" id="MU117975">
    <property type="protein sequence ID" value="KAF9651422.1"/>
    <property type="molecule type" value="Genomic_DNA"/>
</dbReference>
<sequence>MKAVVRTSALLNQNHWRTFATSSARHVHASRPVASAVTTVGTVNPISPPNVKEEWLYIDAVFPIRIGTWDIRHWIGMLRQDHLTEAIRSMLSTSGVSNFSLVSLEPQLKEGGLFVRYRYQDFGDNGTAVKLIEEQLRTSLADQGGIPSWANLGRSDVWAVKGIPWREDLQRFPTPVLKVSFDGPDIPEEQLWDLFRPFGRILELSQPMSGPPGTPRFANVSFRSIRSAAIARNVMHNYSFTINGTTTKLKTGYAQILQAHVVRDWITGHPKIVLPIVIFLLGSLTYAIFDPIRVWMVQAKVLNWFDLQEYSLFRWLNTSPSSGNYGTLKLSNVAEVWKDRTEAQETIKKYLDEYPSCTITFIHGPQGSGKTTLVHEALTRSLLIDCGPIMKHKDSDSKMVAALAQQTGYWPVFTFLNSMSNIIDLASVGLIGQKAGLSVSLTDQLKQILEVVGRGLSSVHAYHEKQVENEAKRQESSRQQQERLKQIQRGEWHDGRLDFVAGNGVISELGIGDEKFDFDDGDVGAKETGSLDSGVEDETKSGGDLDATKGLPVVVIRGFEDKVGGKSELLDVVAQWATSLVENRIAHVVVLSDNRENAKRLTKANHSRPLNTITLSDADAETALAFVQQRLTEAKLDVKLTSQTTASIERLGGRASDLDNLIYKVRNGSSIEDAVEDIVTRGVGELRKNAFGEDADDAKDLPWTRTQAWGLMKRLAKEGEVPYYDTLMNFPFKGDETALRNMEHAELITITAHNGRPSTIRPGKPVYKSVFERVVGDAVFSATQDINYNKQLITASESMIKACEEELLRLTGIGEHTRSSVFGTDRAVSIRTRYLLRTMGEASAMIESLERANAKLKKLLTTN</sequence>
<evidence type="ECO:0000313" key="2">
    <source>
        <dbReference type="Proteomes" id="UP000886501"/>
    </source>
</evidence>
<protein>
    <submittedName>
        <fullName evidence="1">Exonuclease</fullName>
    </submittedName>
</protein>
<name>A0ACB6ZP59_THEGA</name>
<proteinExistence type="predicted"/>
<keyword evidence="2" id="KW-1185">Reference proteome</keyword>
<accession>A0ACB6ZP59</accession>
<dbReference type="Proteomes" id="UP000886501">
    <property type="component" value="Unassembled WGS sequence"/>
</dbReference>
<keyword evidence="1" id="KW-0378">Hydrolase</keyword>
<organism evidence="1 2">
    <name type="scientific">Thelephora ganbajun</name>
    <name type="common">Ganba fungus</name>
    <dbReference type="NCBI Taxonomy" id="370292"/>
    <lineage>
        <taxon>Eukaryota</taxon>
        <taxon>Fungi</taxon>
        <taxon>Dikarya</taxon>
        <taxon>Basidiomycota</taxon>
        <taxon>Agaricomycotina</taxon>
        <taxon>Agaricomycetes</taxon>
        <taxon>Thelephorales</taxon>
        <taxon>Thelephoraceae</taxon>
        <taxon>Thelephora</taxon>
    </lineage>
</organism>
<keyword evidence="1" id="KW-0540">Nuclease</keyword>
<comment type="caution">
    <text evidence="1">The sequence shown here is derived from an EMBL/GenBank/DDBJ whole genome shotgun (WGS) entry which is preliminary data.</text>
</comment>
<keyword evidence="1" id="KW-0269">Exonuclease</keyword>
<reference evidence="1" key="1">
    <citation type="submission" date="2019-10" db="EMBL/GenBank/DDBJ databases">
        <authorList>
            <consortium name="DOE Joint Genome Institute"/>
            <person name="Kuo A."/>
            <person name="Miyauchi S."/>
            <person name="Kiss E."/>
            <person name="Drula E."/>
            <person name="Kohler A."/>
            <person name="Sanchez-Garcia M."/>
            <person name="Andreopoulos B."/>
            <person name="Barry K.W."/>
            <person name="Bonito G."/>
            <person name="Buee M."/>
            <person name="Carver A."/>
            <person name="Chen C."/>
            <person name="Cichocki N."/>
            <person name="Clum A."/>
            <person name="Culley D."/>
            <person name="Crous P.W."/>
            <person name="Fauchery L."/>
            <person name="Girlanda M."/>
            <person name="Hayes R."/>
            <person name="Keri Z."/>
            <person name="Labutti K."/>
            <person name="Lipzen A."/>
            <person name="Lombard V."/>
            <person name="Magnuson J."/>
            <person name="Maillard F."/>
            <person name="Morin E."/>
            <person name="Murat C."/>
            <person name="Nolan M."/>
            <person name="Ohm R."/>
            <person name="Pangilinan J."/>
            <person name="Pereira M."/>
            <person name="Perotto S."/>
            <person name="Peter M."/>
            <person name="Riley R."/>
            <person name="Sitrit Y."/>
            <person name="Stielow B."/>
            <person name="Szollosi G."/>
            <person name="Zifcakova L."/>
            <person name="Stursova M."/>
            <person name="Spatafora J.W."/>
            <person name="Tedersoo L."/>
            <person name="Vaario L.-M."/>
            <person name="Yamada A."/>
            <person name="Yan M."/>
            <person name="Wang P."/>
            <person name="Xu J."/>
            <person name="Bruns T."/>
            <person name="Baldrian P."/>
            <person name="Vilgalys R."/>
            <person name="Henrissat B."/>
            <person name="Grigoriev I.V."/>
            <person name="Hibbett D."/>
            <person name="Nagy L.G."/>
            <person name="Martin F.M."/>
        </authorList>
    </citation>
    <scope>NUCLEOTIDE SEQUENCE</scope>
    <source>
        <strain evidence="1">P2</strain>
    </source>
</reference>